<organism evidence="4 5">
    <name type="scientific">Mizuhopecten yessoensis</name>
    <name type="common">Japanese scallop</name>
    <name type="synonym">Patinopecten yessoensis</name>
    <dbReference type="NCBI Taxonomy" id="6573"/>
    <lineage>
        <taxon>Eukaryota</taxon>
        <taxon>Metazoa</taxon>
        <taxon>Spiralia</taxon>
        <taxon>Lophotrochozoa</taxon>
        <taxon>Mollusca</taxon>
        <taxon>Bivalvia</taxon>
        <taxon>Autobranchia</taxon>
        <taxon>Pteriomorphia</taxon>
        <taxon>Pectinida</taxon>
        <taxon>Pectinoidea</taxon>
        <taxon>Pectinidae</taxon>
        <taxon>Mizuhopecten</taxon>
    </lineage>
</organism>
<feature type="compositionally biased region" description="Polar residues" evidence="3">
    <location>
        <begin position="57"/>
        <end position="76"/>
    </location>
</feature>
<evidence type="ECO:0000313" key="5">
    <source>
        <dbReference type="Proteomes" id="UP000242188"/>
    </source>
</evidence>
<dbReference type="GO" id="GO:0005525">
    <property type="term" value="F:GTP binding"/>
    <property type="evidence" value="ECO:0007669"/>
    <property type="project" value="InterPro"/>
</dbReference>
<dbReference type="PROSITE" id="PS51419">
    <property type="entry name" value="RAB"/>
    <property type="match status" value="1"/>
</dbReference>
<dbReference type="SMART" id="SM00175">
    <property type="entry name" value="RAB"/>
    <property type="match status" value="1"/>
</dbReference>
<feature type="compositionally biased region" description="Basic and acidic residues" evidence="3">
    <location>
        <begin position="31"/>
        <end position="45"/>
    </location>
</feature>
<dbReference type="Pfam" id="PF00071">
    <property type="entry name" value="Ras"/>
    <property type="match status" value="1"/>
</dbReference>
<dbReference type="STRING" id="6573.A0A210Q3N1"/>
<feature type="region of interest" description="Disordered" evidence="3">
    <location>
        <begin position="1"/>
        <end position="136"/>
    </location>
</feature>
<dbReference type="InterPro" id="IPR001806">
    <property type="entry name" value="Small_GTPase"/>
</dbReference>
<dbReference type="AlphaFoldDB" id="A0A210Q3N1"/>
<evidence type="ECO:0000256" key="3">
    <source>
        <dbReference type="SAM" id="MobiDB-lite"/>
    </source>
</evidence>
<dbReference type="EMBL" id="NEDP02005124">
    <property type="protein sequence ID" value="OWF43340.1"/>
    <property type="molecule type" value="Genomic_DNA"/>
</dbReference>
<gene>
    <name evidence="4" type="ORF">KP79_PYT13544</name>
</gene>
<evidence type="ECO:0000313" key="4">
    <source>
        <dbReference type="EMBL" id="OWF43340.1"/>
    </source>
</evidence>
<feature type="compositionally biased region" description="Polar residues" evidence="3">
    <location>
        <begin position="123"/>
        <end position="136"/>
    </location>
</feature>
<accession>A0A210Q3N1</accession>
<dbReference type="PRINTS" id="PR00449">
    <property type="entry name" value="RASTRNSFRMNG"/>
</dbReference>
<evidence type="ECO:0000256" key="2">
    <source>
        <dbReference type="ARBA" id="ARBA00022553"/>
    </source>
</evidence>
<sequence>MNDTASSRFLSPDSAVNTHHTRTRSFKSRSRTRDVDDPDCCDRPRRNSMPSRARHQVLSSSFNDLFDNTENEQPQSLRRVRSFKTTSRGVVNRGDSYKKKSSKESLASGGTVRDDTSELQILDNHSNSPTPKISTSTCSDDIPKYYQVVVLGSDGVGKTSLTDQFMTSEYIGPTDTGSIDLEEDKMITVLLDGEESTLVFCDRPEEVDLDETQVDAFLVVYSTNDRRTFEAASDLLFQLRNEVATDRAIILVANKIDLARKRQVSADEARSVAVKLDCKYAETSAALNHHVDELLVGILKQIRLKMSQSAFVGEDIKKSKERKGSFKAAKGLLHKLFRKGSKKERSCDNLHQL</sequence>
<dbReference type="SUPFAM" id="SSF52540">
    <property type="entry name" value="P-loop containing nucleoside triphosphate hydrolases"/>
    <property type="match status" value="1"/>
</dbReference>
<comment type="caution">
    <text evidence="4">The sequence shown here is derived from an EMBL/GenBank/DDBJ whole genome shotgun (WGS) entry which is preliminary data.</text>
</comment>
<reference evidence="4 5" key="1">
    <citation type="journal article" date="2017" name="Nat. Ecol. Evol.">
        <title>Scallop genome provides insights into evolution of bilaterian karyotype and development.</title>
        <authorList>
            <person name="Wang S."/>
            <person name="Zhang J."/>
            <person name="Jiao W."/>
            <person name="Li J."/>
            <person name="Xun X."/>
            <person name="Sun Y."/>
            <person name="Guo X."/>
            <person name="Huan P."/>
            <person name="Dong B."/>
            <person name="Zhang L."/>
            <person name="Hu X."/>
            <person name="Sun X."/>
            <person name="Wang J."/>
            <person name="Zhao C."/>
            <person name="Wang Y."/>
            <person name="Wang D."/>
            <person name="Huang X."/>
            <person name="Wang R."/>
            <person name="Lv J."/>
            <person name="Li Y."/>
            <person name="Zhang Z."/>
            <person name="Liu B."/>
            <person name="Lu W."/>
            <person name="Hui Y."/>
            <person name="Liang J."/>
            <person name="Zhou Z."/>
            <person name="Hou R."/>
            <person name="Li X."/>
            <person name="Liu Y."/>
            <person name="Li H."/>
            <person name="Ning X."/>
            <person name="Lin Y."/>
            <person name="Zhao L."/>
            <person name="Xing Q."/>
            <person name="Dou J."/>
            <person name="Li Y."/>
            <person name="Mao J."/>
            <person name="Guo H."/>
            <person name="Dou H."/>
            <person name="Li T."/>
            <person name="Mu C."/>
            <person name="Jiang W."/>
            <person name="Fu Q."/>
            <person name="Fu X."/>
            <person name="Miao Y."/>
            <person name="Liu J."/>
            <person name="Yu Q."/>
            <person name="Li R."/>
            <person name="Liao H."/>
            <person name="Li X."/>
            <person name="Kong Y."/>
            <person name="Jiang Z."/>
            <person name="Chourrout D."/>
            <person name="Li R."/>
            <person name="Bao Z."/>
        </authorList>
    </citation>
    <scope>NUCLEOTIDE SEQUENCE [LARGE SCALE GENOMIC DNA]</scope>
    <source>
        <strain evidence="4 5">PY_sf001</strain>
    </source>
</reference>
<feature type="compositionally biased region" description="Basic residues" evidence="3">
    <location>
        <begin position="19"/>
        <end position="30"/>
    </location>
</feature>
<dbReference type="InterPro" id="IPR051641">
    <property type="entry name" value="RGK_GTP-binding_reg"/>
</dbReference>
<keyword evidence="2" id="KW-0597">Phosphoprotein</keyword>
<comment type="similarity">
    <text evidence="1">Belongs to the small GTPase superfamily. RGK family.</text>
</comment>
<feature type="compositionally biased region" description="Polar residues" evidence="3">
    <location>
        <begin position="1"/>
        <end position="18"/>
    </location>
</feature>
<dbReference type="GO" id="GO:0005246">
    <property type="term" value="F:calcium channel regulator activity"/>
    <property type="evidence" value="ECO:0007669"/>
    <property type="project" value="TreeGrafter"/>
</dbReference>
<dbReference type="InterPro" id="IPR027417">
    <property type="entry name" value="P-loop_NTPase"/>
</dbReference>
<dbReference type="SMART" id="SM00174">
    <property type="entry name" value="RHO"/>
    <property type="match status" value="1"/>
</dbReference>
<dbReference type="SMART" id="SM00173">
    <property type="entry name" value="RAS"/>
    <property type="match status" value="1"/>
</dbReference>
<dbReference type="PROSITE" id="PS51421">
    <property type="entry name" value="RAS"/>
    <property type="match status" value="1"/>
</dbReference>
<keyword evidence="5" id="KW-1185">Reference proteome</keyword>
<dbReference type="Proteomes" id="UP000242188">
    <property type="component" value="Unassembled WGS sequence"/>
</dbReference>
<dbReference type="GO" id="GO:0003924">
    <property type="term" value="F:GTPase activity"/>
    <property type="evidence" value="ECO:0007669"/>
    <property type="project" value="InterPro"/>
</dbReference>
<dbReference type="OrthoDB" id="5239715at2759"/>
<protein>
    <submittedName>
        <fullName evidence="4">GTP-binding protein GEM</fullName>
    </submittedName>
</protein>
<dbReference type="GO" id="GO:0005886">
    <property type="term" value="C:plasma membrane"/>
    <property type="evidence" value="ECO:0007669"/>
    <property type="project" value="TreeGrafter"/>
</dbReference>
<dbReference type="PANTHER" id="PTHR45775">
    <property type="entry name" value="RAD, GEM/KIR FAMILY MEMBER 2, ISOFORM C"/>
    <property type="match status" value="1"/>
</dbReference>
<dbReference type="PANTHER" id="PTHR45775:SF6">
    <property type="entry name" value="RAD, GEM_KIR FAMILY MEMBER 2, ISOFORM C"/>
    <property type="match status" value="1"/>
</dbReference>
<dbReference type="Gene3D" id="3.40.50.300">
    <property type="entry name" value="P-loop containing nucleotide triphosphate hydrolases"/>
    <property type="match status" value="1"/>
</dbReference>
<proteinExistence type="inferred from homology"/>
<evidence type="ECO:0000256" key="1">
    <source>
        <dbReference type="ARBA" id="ARBA00008846"/>
    </source>
</evidence>
<name>A0A210Q3N1_MIZYE</name>